<protein>
    <submittedName>
        <fullName evidence="5">Hydroxypyruvate isomerase</fullName>
        <ecNumber evidence="5">5.3.1.22</ecNumber>
    </submittedName>
</protein>
<dbReference type="PIRSF" id="PIRSF006241">
    <property type="entry name" value="HyI"/>
    <property type="match status" value="1"/>
</dbReference>
<name>A0A7Z0GNP9_9MICC</name>
<comment type="caution">
    <text evidence="5">The sequence shown here is derived from an EMBL/GenBank/DDBJ whole genome shotgun (WGS) entry which is preliminary data.</text>
</comment>
<evidence type="ECO:0000256" key="3">
    <source>
        <dbReference type="PIRSR" id="PIRSR006241-50"/>
    </source>
</evidence>
<accession>A0A7Z0GNP9</accession>
<dbReference type="EMBL" id="JACCFY010000001">
    <property type="protein sequence ID" value="NYJ79073.1"/>
    <property type="molecule type" value="Genomic_DNA"/>
</dbReference>
<dbReference type="GO" id="GO:0046487">
    <property type="term" value="P:glyoxylate metabolic process"/>
    <property type="evidence" value="ECO:0007669"/>
    <property type="project" value="TreeGrafter"/>
</dbReference>
<gene>
    <name evidence="5" type="ORF">HNR09_002484</name>
</gene>
<keyword evidence="1 5" id="KW-0413">Isomerase</keyword>
<feature type="domain" description="Xylose isomerase-like TIM barrel" evidence="4">
    <location>
        <begin position="4"/>
        <end position="244"/>
    </location>
</feature>
<keyword evidence="2" id="KW-0119">Carbohydrate metabolism</keyword>
<dbReference type="EC" id="5.3.1.22" evidence="5"/>
<feature type="active site" description="Proton donor/acceptor" evidence="3">
    <location>
        <position position="228"/>
    </location>
</feature>
<dbReference type="InterPro" id="IPR013022">
    <property type="entry name" value="Xyl_isomerase-like_TIM-brl"/>
</dbReference>
<organism evidence="5 6">
    <name type="scientific">Nesterenkonia xinjiangensis</name>
    <dbReference type="NCBI Taxonomy" id="225327"/>
    <lineage>
        <taxon>Bacteria</taxon>
        <taxon>Bacillati</taxon>
        <taxon>Actinomycetota</taxon>
        <taxon>Actinomycetes</taxon>
        <taxon>Micrococcales</taxon>
        <taxon>Micrococcaceae</taxon>
        <taxon>Nesterenkonia</taxon>
    </lineage>
</organism>
<dbReference type="PANTHER" id="PTHR43489">
    <property type="entry name" value="ISOMERASE"/>
    <property type="match status" value="1"/>
</dbReference>
<feature type="active site" description="Proton donor/acceptor" evidence="3">
    <location>
        <position position="132"/>
    </location>
</feature>
<dbReference type="SUPFAM" id="SSF51658">
    <property type="entry name" value="Xylose isomerase-like"/>
    <property type="match status" value="1"/>
</dbReference>
<evidence type="ECO:0000256" key="2">
    <source>
        <dbReference type="ARBA" id="ARBA00023277"/>
    </source>
</evidence>
<dbReference type="Pfam" id="PF01261">
    <property type="entry name" value="AP_endonuc_2"/>
    <property type="match status" value="1"/>
</dbReference>
<dbReference type="InterPro" id="IPR026040">
    <property type="entry name" value="HyI-like"/>
</dbReference>
<reference evidence="5 6" key="1">
    <citation type="submission" date="2020-07" db="EMBL/GenBank/DDBJ databases">
        <title>Sequencing the genomes of 1000 actinobacteria strains.</title>
        <authorList>
            <person name="Klenk H.-P."/>
        </authorList>
    </citation>
    <scope>NUCLEOTIDE SEQUENCE [LARGE SCALE GENOMIC DNA]</scope>
    <source>
        <strain evidence="5 6">DSM 15475</strain>
    </source>
</reference>
<dbReference type="GO" id="GO:0008903">
    <property type="term" value="F:hydroxypyruvate isomerase activity"/>
    <property type="evidence" value="ECO:0007669"/>
    <property type="project" value="UniProtKB-EC"/>
</dbReference>
<keyword evidence="5" id="KW-0670">Pyruvate</keyword>
<proteinExistence type="predicted"/>
<evidence type="ECO:0000313" key="6">
    <source>
        <dbReference type="Proteomes" id="UP000535437"/>
    </source>
</evidence>
<sequence>MERFEAAFESGFRAVESWWPFTRAHPGDAALDDLVGTIHDSGVRLTGLNFFAGDMAGGERGIACRPERQAELEANTEAVLRVALATGCRGFNLLYGQPDGGAEPSTHRTIAVTAYRRAAEAVEEIGGTVLIEPLAGGLNGTYPLTTHHQGLELADEVGHGSALLLDTFHLSRNGVDPSRAADESAGRIGHVQLADTPDRGEPGSGELDWASLAAALQTSGYSGTVSAEYKPTRKTEETLSWLKN</sequence>
<dbReference type="Proteomes" id="UP000535437">
    <property type="component" value="Unassembled WGS sequence"/>
</dbReference>
<dbReference type="InterPro" id="IPR050417">
    <property type="entry name" value="Sugar_Epim/Isomerase"/>
</dbReference>
<dbReference type="AlphaFoldDB" id="A0A7Z0GNP9"/>
<dbReference type="PANTHER" id="PTHR43489:SF6">
    <property type="entry name" value="HYDROXYPYRUVATE ISOMERASE-RELATED"/>
    <property type="match status" value="1"/>
</dbReference>
<dbReference type="Gene3D" id="3.20.20.150">
    <property type="entry name" value="Divalent-metal-dependent TIM barrel enzymes"/>
    <property type="match status" value="1"/>
</dbReference>
<evidence type="ECO:0000256" key="1">
    <source>
        <dbReference type="ARBA" id="ARBA00023235"/>
    </source>
</evidence>
<dbReference type="InterPro" id="IPR036237">
    <property type="entry name" value="Xyl_isomerase-like_sf"/>
</dbReference>
<keyword evidence="6" id="KW-1185">Reference proteome</keyword>
<evidence type="ECO:0000259" key="4">
    <source>
        <dbReference type="Pfam" id="PF01261"/>
    </source>
</evidence>
<dbReference type="RefSeq" id="WP_246348827.1">
    <property type="nucleotide sequence ID" value="NZ_BAAALL010000001.1"/>
</dbReference>
<evidence type="ECO:0000313" key="5">
    <source>
        <dbReference type="EMBL" id="NYJ79073.1"/>
    </source>
</evidence>